<keyword evidence="2" id="KW-1185">Reference proteome</keyword>
<organism evidence="2 3">
    <name type="scientific">Heligmosomoides polygyrus</name>
    <name type="common">Parasitic roundworm</name>
    <dbReference type="NCBI Taxonomy" id="6339"/>
    <lineage>
        <taxon>Eukaryota</taxon>
        <taxon>Metazoa</taxon>
        <taxon>Ecdysozoa</taxon>
        <taxon>Nematoda</taxon>
        <taxon>Chromadorea</taxon>
        <taxon>Rhabditida</taxon>
        <taxon>Rhabditina</taxon>
        <taxon>Rhabditomorpha</taxon>
        <taxon>Strongyloidea</taxon>
        <taxon>Heligmosomidae</taxon>
        <taxon>Heligmosomoides</taxon>
    </lineage>
</organism>
<name>A0A183GR14_HELPZ</name>
<evidence type="ECO:0000313" key="2">
    <source>
        <dbReference type="Proteomes" id="UP000050761"/>
    </source>
</evidence>
<sequence length="120" mass="12440">MVVLSFSGVGIGPLPTIAQPIGWLVWLRKGLSYLTYLISCSGAIASASRNDRAHSVKPTLAALTMGVNAEAKCAISAPPPLTQRHALCVCALFFIIGAASSSKSVPGPLVKPFLSSVFSI</sequence>
<protein>
    <submittedName>
        <fullName evidence="3">Secreted protein</fullName>
    </submittedName>
</protein>
<evidence type="ECO:0000313" key="3">
    <source>
        <dbReference type="WBParaSite" id="HPBE_0002513401-mRNA-1"/>
    </source>
</evidence>
<evidence type="ECO:0000313" key="1">
    <source>
        <dbReference type="EMBL" id="VDP49248.1"/>
    </source>
</evidence>
<accession>A0A3P8ER08</accession>
<gene>
    <name evidence="1" type="ORF">HPBE_LOCUS25133</name>
</gene>
<accession>A0A183GR14</accession>
<dbReference type="AlphaFoldDB" id="A0A183GR14"/>
<dbReference type="Proteomes" id="UP000050761">
    <property type="component" value="Unassembled WGS sequence"/>
</dbReference>
<dbReference type="WBParaSite" id="HPBE_0002513401-mRNA-1">
    <property type="protein sequence ID" value="HPBE_0002513401-mRNA-1"/>
    <property type="gene ID" value="HPBE_0002513401"/>
</dbReference>
<proteinExistence type="predicted"/>
<dbReference type="EMBL" id="UZAH01037393">
    <property type="protein sequence ID" value="VDP49248.1"/>
    <property type="molecule type" value="Genomic_DNA"/>
</dbReference>
<reference evidence="1 2" key="1">
    <citation type="submission" date="2018-11" db="EMBL/GenBank/DDBJ databases">
        <authorList>
            <consortium name="Pathogen Informatics"/>
        </authorList>
    </citation>
    <scope>NUCLEOTIDE SEQUENCE [LARGE SCALE GENOMIC DNA]</scope>
</reference>
<reference evidence="3" key="2">
    <citation type="submission" date="2019-09" db="UniProtKB">
        <authorList>
            <consortium name="WormBaseParasite"/>
        </authorList>
    </citation>
    <scope>IDENTIFICATION</scope>
</reference>